<protein>
    <recommendedName>
        <fullName evidence="3">Aminotransferase-like plant mobile domain-containing protein</fullName>
    </recommendedName>
</protein>
<dbReference type="AlphaFoldDB" id="A0ABD1V6E7"/>
<proteinExistence type="predicted"/>
<keyword evidence="2" id="KW-1185">Reference proteome</keyword>
<evidence type="ECO:0008006" key="3">
    <source>
        <dbReference type="Google" id="ProtNLM"/>
    </source>
</evidence>
<dbReference type="EMBL" id="JBFOLK010000002">
    <property type="protein sequence ID" value="KAL2532879.1"/>
    <property type="molecule type" value="Genomic_DNA"/>
</dbReference>
<gene>
    <name evidence="1" type="ORF">Adt_06230</name>
</gene>
<evidence type="ECO:0000313" key="2">
    <source>
        <dbReference type="Proteomes" id="UP001604336"/>
    </source>
</evidence>
<organism evidence="1 2">
    <name type="scientific">Abeliophyllum distichum</name>
    <dbReference type="NCBI Taxonomy" id="126358"/>
    <lineage>
        <taxon>Eukaryota</taxon>
        <taxon>Viridiplantae</taxon>
        <taxon>Streptophyta</taxon>
        <taxon>Embryophyta</taxon>
        <taxon>Tracheophyta</taxon>
        <taxon>Spermatophyta</taxon>
        <taxon>Magnoliopsida</taxon>
        <taxon>eudicotyledons</taxon>
        <taxon>Gunneridae</taxon>
        <taxon>Pentapetalae</taxon>
        <taxon>asterids</taxon>
        <taxon>lamiids</taxon>
        <taxon>Lamiales</taxon>
        <taxon>Oleaceae</taxon>
        <taxon>Forsythieae</taxon>
        <taxon>Abeliophyllum</taxon>
    </lineage>
</organism>
<accession>A0ABD1V6E7</accession>
<comment type="caution">
    <text evidence="1">The sequence shown here is derived from an EMBL/GenBank/DDBJ whole genome shotgun (WGS) entry which is preliminary data.</text>
</comment>
<evidence type="ECO:0000313" key="1">
    <source>
        <dbReference type="EMBL" id="KAL2532879.1"/>
    </source>
</evidence>
<sequence>MFKAYSLIVDKKKTNQIRHANWDEFWFQEDDCVPNPRKSKPFKKAIELKPHKEGQRIVKDRIRRPVVTDKPKYILRRYKSHWNSSLSVDEEEELEIADYLSLWLCRFIFPFRDDYLRVKTFKTASRMVAKSTYSLVPLILASIYRGLIETSNCVAGHDI</sequence>
<name>A0ABD1V6E7_9LAMI</name>
<dbReference type="Proteomes" id="UP001604336">
    <property type="component" value="Unassembled WGS sequence"/>
</dbReference>
<reference evidence="2" key="1">
    <citation type="submission" date="2024-07" db="EMBL/GenBank/DDBJ databases">
        <title>Two chromosome-level genome assemblies of Korean endemic species Abeliophyllum distichum and Forsythia ovata (Oleaceae).</title>
        <authorList>
            <person name="Jang H."/>
        </authorList>
    </citation>
    <scope>NUCLEOTIDE SEQUENCE [LARGE SCALE GENOMIC DNA]</scope>
</reference>